<dbReference type="SUPFAM" id="SSF54523">
    <property type="entry name" value="Pili subunits"/>
    <property type="match status" value="1"/>
</dbReference>
<keyword evidence="1" id="KW-1133">Transmembrane helix</keyword>
<feature type="transmembrane region" description="Helical" evidence="1">
    <location>
        <begin position="12"/>
        <end position="34"/>
    </location>
</feature>
<dbReference type="InterPro" id="IPR011453">
    <property type="entry name" value="DUF1559"/>
</dbReference>
<dbReference type="AlphaFoldDB" id="A0A3B1D2L4"/>
<evidence type="ECO:0000313" key="3">
    <source>
        <dbReference type="EMBL" id="VAX37136.1"/>
    </source>
</evidence>
<dbReference type="NCBIfam" id="TIGR02532">
    <property type="entry name" value="IV_pilin_GFxxxE"/>
    <property type="match status" value="1"/>
</dbReference>
<organism evidence="3">
    <name type="scientific">hydrothermal vent metagenome</name>
    <dbReference type="NCBI Taxonomy" id="652676"/>
    <lineage>
        <taxon>unclassified sequences</taxon>
        <taxon>metagenomes</taxon>
        <taxon>ecological metagenomes</taxon>
    </lineage>
</organism>
<name>A0A3B1D2L4_9ZZZZ</name>
<protein>
    <recommendedName>
        <fullName evidence="2">DUF1559 domain-containing protein</fullName>
    </recommendedName>
</protein>
<accession>A0A3B1D2L4</accession>
<dbReference type="Gene3D" id="3.30.700.10">
    <property type="entry name" value="Glycoprotein, Type 4 Pilin"/>
    <property type="match status" value="1"/>
</dbReference>
<dbReference type="Pfam" id="PF07596">
    <property type="entry name" value="SBP_bac_10"/>
    <property type="match status" value="1"/>
</dbReference>
<dbReference type="InterPro" id="IPR045584">
    <property type="entry name" value="Pilin-like"/>
</dbReference>
<dbReference type="Pfam" id="PF07963">
    <property type="entry name" value="N_methyl"/>
    <property type="match status" value="1"/>
</dbReference>
<evidence type="ECO:0000256" key="1">
    <source>
        <dbReference type="SAM" id="Phobius"/>
    </source>
</evidence>
<dbReference type="PANTHER" id="PTHR30093:SF2">
    <property type="entry name" value="TYPE II SECRETION SYSTEM PROTEIN H"/>
    <property type="match status" value="1"/>
</dbReference>
<keyword evidence="1" id="KW-0472">Membrane</keyword>
<proteinExistence type="predicted"/>
<keyword evidence="1" id="KW-0812">Transmembrane</keyword>
<dbReference type="PANTHER" id="PTHR30093">
    <property type="entry name" value="GENERAL SECRETION PATHWAY PROTEIN G"/>
    <property type="match status" value="1"/>
</dbReference>
<reference evidence="3" key="1">
    <citation type="submission" date="2018-06" db="EMBL/GenBank/DDBJ databases">
        <authorList>
            <person name="Zhirakovskaya E."/>
        </authorList>
    </citation>
    <scope>NUCLEOTIDE SEQUENCE</scope>
</reference>
<dbReference type="EMBL" id="UOGL01000102">
    <property type="protein sequence ID" value="VAX37136.1"/>
    <property type="molecule type" value="Genomic_DNA"/>
</dbReference>
<evidence type="ECO:0000259" key="2">
    <source>
        <dbReference type="Pfam" id="PF07596"/>
    </source>
</evidence>
<gene>
    <name evidence="3" type="ORF">MNBD_PLANCTO02-236</name>
</gene>
<sequence>MKNLEKFRKGFTLIELLVVIAIIAILIALLLPAVQQAREAARRSACKNNLKQIGLALHNYHETHSVFPPGFIGVPGAGDATFTHVGWGTFLLPFIDQAPLYKNISTRMFGASAPGGGSTWVNDATTVALAKTVLPAYICPSDPMGGINTSIPGNYGKSNYVAIPGSDWSGSGGFEFALSGASATSIGAFFGNSSKRFRDFKDGTSNVFLVSEATTKNDNGTGAAGANWFGPRDESRTDILRIISANTANLINAVDPRLSV</sequence>
<dbReference type="PROSITE" id="PS00409">
    <property type="entry name" value="PROKAR_NTER_METHYL"/>
    <property type="match status" value="1"/>
</dbReference>
<dbReference type="InterPro" id="IPR012902">
    <property type="entry name" value="N_methyl_site"/>
</dbReference>
<feature type="domain" description="DUF1559" evidence="2">
    <location>
        <begin position="35"/>
        <end position="226"/>
    </location>
</feature>
<feature type="non-terminal residue" evidence="3">
    <location>
        <position position="260"/>
    </location>
</feature>